<protein>
    <submittedName>
        <fullName evidence="2">Uncharacterized protein</fullName>
    </submittedName>
</protein>
<evidence type="ECO:0000313" key="2">
    <source>
        <dbReference type="EMBL" id="MCL7032971.1"/>
    </source>
</evidence>
<name>A0AA41SA20_PAPNU</name>
<dbReference type="Proteomes" id="UP001177140">
    <property type="component" value="Unassembled WGS sequence"/>
</dbReference>
<accession>A0AA41SA20</accession>
<dbReference type="EMBL" id="JAJJMA010129213">
    <property type="protein sequence ID" value="MCL7032971.1"/>
    <property type="molecule type" value="Genomic_DNA"/>
</dbReference>
<feature type="signal peptide" evidence="1">
    <location>
        <begin position="1"/>
        <end position="27"/>
    </location>
</feature>
<reference evidence="2" key="1">
    <citation type="submission" date="2022-03" db="EMBL/GenBank/DDBJ databases">
        <title>A functionally conserved STORR gene fusion in Papaver species that diverged 16.8 million years ago.</title>
        <authorList>
            <person name="Catania T."/>
        </authorList>
    </citation>
    <scope>NUCLEOTIDE SEQUENCE</scope>
    <source>
        <strain evidence="2">S-191538</strain>
    </source>
</reference>
<dbReference type="AlphaFoldDB" id="A0AA41SA20"/>
<proteinExistence type="predicted"/>
<evidence type="ECO:0000256" key="1">
    <source>
        <dbReference type="SAM" id="SignalP"/>
    </source>
</evidence>
<keyword evidence="3" id="KW-1185">Reference proteome</keyword>
<organism evidence="2 3">
    <name type="scientific">Papaver nudicaule</name>
    <name type="common">Iceland poppy</name>
    <dbReference type="NCBI Taxonomy" id="74823"/>
    <lineage>
        <taxon>Eukaryota</taxon>
        <taxon>Viridiplantae</taxon>
        <taxon>Streptophyta</taxon>
        <taxon>Embryophyta</taxon>
        <taxon>Tracheophyta</taxon>
        <taxon>Spermatophyta</taxon>
        <taxon>Magnoliopsida</taxon>
        <taxon>Ranunculales</taxon>
        <taxon>Papaveraceae</taxon>
        <taxon>Papaveroideae</taxon>
        <taxon>Papaver</taxon>
    </lineage>
</organism>
<sequence>MGTKNVKLFIWLGLVVALLLVSFEVSAVKDLAEKTQVGITEKNGAKDHIYGVSSVTCFTGCCRFGSIASNTRYLCVQCC</sequence>
<feature type="chain" id="PRO_5041240012" evidence="1">
    <location>
        <begin position="28"/>
        <end position="79"/>
    </location>
</feature>
<evidence type="ECO:0000313" key="3">
    <source>
        <dbReference type="Proteomes" id="UP001177140"/>
    </source>
</evidence>
<gene>
    <name evidence="2" type="ORF">MKW94_013904</name>
</gene>
<keyword evidence="1" id="KW-0732">Signal</keyword>
<comment type="caution">
    <text evidence="2">The sequence shown here is derived from an EMBL/GenBank/DDBJ whole genome shotgun (WGS) entry which is preliminary data.</text>
</comment>